<gene>
    <name evidence="2" type="ORF">LPJ64_002397</name>
</gene>
<dbReference type="AlphaFoldDB" id="A0A9W7XN62"/>
<dbReference type="EMBL" id="JANBOH010000076">
    <property type="protein sequence ID" value="KAJ1646070.1"/>
    <property type="molecule type" value="Genomic_DNA"/>
</dbReference>
<dbReference type="Pfam" id="PF10209">
    <property type="entry name" value="DUF2340"/>
    <property type="match status" value="1"/>
</dbReference>
<reference evidence="2" key="1">
    <citation type="submission" date="2022-07" db="EMBL/GenBank/DDBJ databases">
        <title>Phylogenomic reconstructions and comparative analyses of Kickxellomycotina fungi.</title>
        <authorList>
            <person name="Reynolds N.K."/>
            <person name="Stajich J.E."/>
            <person name="Barry K."/>
            <person name="Grigoriev I.V."/>
            <person name="Crous P."/>
            <person name="Smith M.E."/>
        </authorList>
    </citation>
    <scope>NUCLEOTIDE SEQUENCE</scope>
    <source>
        <strain evidence="2">NBRC 105413</strain>
    </source>
</reference>
<dbReference type="InterPro" id="IPR018794">
    <property type="entry name" value="UPF0538"/>
</dbReference>
<dbReference type="PANTHER" id="PTHR18444:SF9">
    <property type="entry name" value="UPF0538 PROTEIN C2ORF76"/>
    <property type="match status" value="1"/>
</dbReference>
<comment type="similarity">
    <text evidence="1">Belongs to the UPF0538 family.</text>
</comment>
<sequence>MSSVANNESNECSQSQDLSVITVRVIKSFEYRTSKNLILKVDLSQTTVGNLKDMCRNLVRTEPGFKAYRNVQLDTLKIYTHAFGHKTQNLIINLEDEGFLQEDMAMLDYVGVKNETELSIFNMEAYSAYKENPNMKWEN</sequence>
<evidence type="ECO:0000313" key="2">
    <source>
        <dbReference type="EMBL" id="KAJ1646070.1"/>
    </source>
</evidence>
<comment type="caution">
    <text evidence="2">The sequence shown here is derived from an EMBL/GenBank/DDBJ whole genome shotgun (WGS) entry which is preliminary data.</text>
</comment>
<evidence type="ECO:0000313" key="3">
    <source>
        <dbReference type="Proteomes" id="UP001145021"/>
    </source>
</evidence>
<dbReference type="PANTHER" id="PTHR18444">
    <property type="entry name" value="UPF0538 FAMILY MEMBER"/>
    <property type="match status" value="1"/>
</dbReference>
<organism evidence="2 3">
    <name type="scientific">Coemansia asiatica</name>
    <dbReference type="NCBI Taxonomy" id="1052880"/>
    <lineage>
        <taxon>Eukaryota</taxon>
        <taxon>Fungi</taxon>
        <taxon>Fungi incertae sedis</taxon>
        <taxon>Zoopagomycota</taxon>
        <taxon>Kickxellomycotina</taxon>
        <taxon>Kickxellomycetes</taxon>
        <taxon>Kickxellales</taxon>
        <taxon>Kickxellaceae</taxon>
        <taxon>Coemansia</taxon>
    </lineage>
</organism>
<name>A0A9W7XN62_9FUNG</name>
<protein>
    <submittedName>
        <fullName evidence="2">Uncharacterized protein</fullName>
    </submittedName>
</protein>
<keyword evidence="3" id="KW-1185">Reference proteome</keyword>
<proteinExistence type="inferred from homology"/>
<evidence type="ECO:0000256" key="1">
    <source>
        <dbReference type="ARBA" id="ARBA00007176"/>
    </source>
</evidence>
<accession>A0A9W7XN62</accession>
<dbReference type="Proteomes" id="UP001145021">
    <property type="component" value="Unassembled WGS sequence"/>
</dbReference>